<evidence type="ECO:0000313" key="3">
    <source>
        <dbReference type="Proteomes" id="UP001499990"/>
    </source>
</evidence>
<dbReference type="Proteomes" id="UP001499990">
    <property type="component" value="Unassembled WGS sequence"/>
</dbReference>
<organism evidence="2 3">
    <name type="scientific">Streptomyces sannanensis</name>
    <dbReference type="NCBI Taxonomy" id="285536"/>
    <lineage>
        <taxon>Bacteria</taxon>
        <taxon>Bacillati</taxon>
        <taxon>Actinomycetota</taxon>
        <taxon>Actinomycetes</taxon>
        <taxon>Kitasatosporales</taxon>
        <taxon>Streptomycetaceae</taxon>
        <taxon>Streptomyces</taxon>
    </lineage>
</organism>
<name>A0ABP6S4Z5_9ACTN</name>
<evidence type="ECO:0000256" key="1">
    <source>
        <dbReference type="SAM" id="MobiDB-lite"/>
    </source>
</evidence>
<comment type="caution">
    <text evidence="2">The sequence shown here is derived from an EMBL/GenBank/DDBJ whole genome shotgun (WGS) entry which is preliminary data.</text>
</comment>
<sequence>MRARERLRKAAPHRQIEVIQTLNRNRSRAEALVELYKEAKTHVPHSLKGTPRVVGRDGDGSFWILPKEGKRHAPSPEILFQCVSPAQRTRITPRPDRPAVAGQAVQSAVRAGSWESRTG</sequence>
<feature type="region of interest" description="Disordered" evidence="1">
    <location>
        <begin position="90"/>
        <end position="119"/>
    </location>
</feature>
<protein>
    <submittedName>
        <fullName evidence="2">Uncharacterized protein</fullName>
    </submittedName>
</protein>
<keyword evidence="3" id="KW-1185">Reference proteome</keyword>
<proteinExistence type="predicted"/>
<accession>A0ABP6S4Z5</accession>
<dbReference type="EMBL" id="BAAAYL010000001">
    <property type="protein sequence ID" value="GAA3368313.1"/>
    <property type="molecule type" value="Genomic_DNA"/>
</dbReference>
<reference evidence="3" key="1">
    <citation type="journal article" date="2019" name="Int. J. Syst. Evol. Microbiol.">
        <title>The Global Catalogue of Microorganisms (GCM) 10K type strain sequencing project: providing services to taxonomists for standard genome sequencing and annotation.</title>
        <authorList>
            <consortium name="The Broad Institute Genomics Platform"/>
            <consortium name="The Broad Institute Genome Sequencing Center for Infectious Disease"/>
            <person name="Wu L."/>
            <person name="Ma J."/>
        </authorList>
    </citation>
    <scope>NUCLEOTIDE SEQUENCE [LARGE SCALE GENOMIC DNA]</scope>
    <source>
        <strain evidence="3">JCM 9651</strain>
    </source>
</reference>
<gene>
    <name evidence="2" type="ORF">GCM10020367_06180</name>
</gene>
<evidence type="ECO:0000313" key="2">
    <source>
        <dbReference type="EMBL" id="GAA3368313.1"/>
    </source>
</evidence>